<comment type="caution">
    <text evidence="1">The sequence shown here is derived from an EMBL/GenBank/DDBJ whole genome shotgun (WGS) entry which is preliminary data.</text>
</comment>
<dbReference type="Gene3D" id="2.60.120.10">
    <property type="entry name" value="Jelly Rolls"/>
    <property type="match status" value="2"/>
</dbReference>
<dbReference type="EMBL" id="PJQY01000417">
    <property type="protein sequence ID" value="PQQ11125.1"/>
    <property type="molecule type" value="Genomic_DNA"/>
</dbReference>
<proteinExistence type="predicted"/>
<keyword evidence="2" id="KW-1185">Reference proteome</keyword>
<dbReference type="AlphaFoldDB" id="A0A314YRX8"/>
<dbReference type="InterPro" id="IPR014710">
    <property type="entry name" value="RmlC-like_jellyroll"/>
</dbReference>
<name>A0A314YRX8_PRUYE</name>
<protein>
    <submittedName>
        <fullName evidence="1">Vicilin GC72-A</fullName>
    </submittedName>
</protein>
<evidence type="ECO:0000313" key="2">
    <source>
        <dbReference type="Proteomes" id="UP000250321"/>
    </source>
</evidence>
<reference evidence="1 2" key="1">
    <citation type="submission" date="2018-02" db="EMBL/GenBank/DDBJ databases">
        <title>Draft genome of wild Prunus yedoensis var. nudiflora.</title>
        <authorList>
            <person name="Baek S."/>
            <person name="Kim J.-H."/>
            <person name="Choi K."/>
            <person name="Kim G.-B."/>
            <person name="Cho A."/>
            <person name="Jang H."/>
            <person name="Shin C.-H."/>
            <person name="Yu H.-J."/>
            <person name="Mun J.-H."/>
        </authorList>
    </citation>
    <scope>NUCLEOTIDE SEQUENCE [LARGE SCALE GENOMIC DNA]</scope>
    <source>
        <strain evidence="2">cv. Jeju island</strain>
        <tissue evidence="1">Leaf</tissue>
    </source>
</reference>
<accession>A0A314YRX8</accession>
<gene>
    <name evidence="1" type="ORF">Pyn_08366</name>
</gene>
<organism evidence="1 2">
    <name type="scientific">Prunus yedoensis var. nudiflora</name>
    <dbReference type="NCBI Taxonomy" id="2094558"/>
    <lineage>
        <taxon>Eukaryota</taxon>
        <taxon>Viridiplantae</taxon>
        <taxon>Streptophyta</taxon>
        <taxon>Embryophyta</taxon>
        <taxon>Tracheophyta</taxon>
        <taxon>Spermatophyta</taxon>
        <taxon>Magnoliopsida</taxon>
        <taxon>eudicotyledons</taxon>
        <taxon>Gunneridae</taxon>
        <taxon>Pentapetalae</taxon>
        <taxon>rosids</taxon>
        <taxon>fabids</taxon>
        <taxon>Rosales</taxon>
        <taxon>Rosaceae</taxon>
        <taxon>Amygdaloideae</taxon>
        <taxon>Amygdaleae</taxon>
        <taxon>Prunus</taxon>
    </lineage>
</organism>
<dbReference type="Proteomes" id="UP000250321">
    <property type="component" value="Unassembled WGS sequence"/>
</dbReference>
<sequence>MVVEGRGRYEMAGTCPHLRSQGQEESMDQVQEIQQYRKFSADLSPGQENNIMKEMEREAKQLAFGQEMEQIFSKQKQSYFVPIQQSRLASALDF</sequence>
<dbReference type="OrthoDB" id="1738546at2759"/>
<evidence type="ECO:0000313" key="1">
    <source>
        <dbReference type="EMBL" id="PQQ11125.1"/>
    </source>
</evidence>